<sequence length="363" mass="40586">MEACKRCEKELVGGFHDGAYCRKCQKSISLLGDAEGRGGIITQAVGNTSSGRRRFGSILRKKSSSSGSPKSFSFSFRPNGVSFNIQEDTPYGKRALLCGVTYQKEKYKLRGTLLDVKSMRDLLVERFGFQPASILILAEEEPFREPTRKNILEGFKWLMRNLRAGDSVVFYFSGHGLRQRELEGDEIDGFDETICPLDFKSEGMIPDNAINDIIVRPLKEGIKLHAIVDACHSGTILDLPRIYSRNEKRWTNNEPPSRTYKGTNGGKAICFSACEDHQLAADTSAFSEGKYMNGAMTYTFIKAIKENVNVTYSGLMHYMHQSIKSANVGIGCLPSLNPFYRKLVQDPVLSTSHDFDVTQKLNL</sequence>
<dbReference type="InterPro" id="IPR050452">
    <property type="entry name" value="Metacaspase"/>
</dbReference>
<reference evidence="3" key="1">
    <citation type="submission" date="2022-07" db="EMBL/GenBank/DDBJ databases">
        <authorList>
            <person name="Macas J."/>
            <person name="Novak P."/>
            <person name="Neumann P."/>
        </authorList>
    </citation>
    <scope>NUCLEOTIDE SEQUENCE</scope>
</reference>
<comment type="similarity">
    <text evidence="1">Belongs to the peptidase C14B family.</text>
</comment>
<dbReference type="GO" id="GO:0004197">
    <property type="term" value="F:cysteine-type endopeptidase activity"/>
    <property type="evidence" value="ECO:0007669"/>
    <property type="project" value="InterPro"/>
</dbReference>
<comment type="caution">
    <text evidence="3">The sequence shown here is derived from an EMBL/GenBank/DDBJ whole genome shotgun (WGS) entry which is preliminary data.</text>
</comment>
<gene>
    <name evidence="3" type="ORF">CEURO_LOCUS8079</name>
</gene>
<dbReference type="PANTHER" id="PTHR48104:SF2">
    <property type="entry name" value="METACASPASE-1-LIKE ISOFORM X1"/>
    <property type="match status" value="1"/>
</dbReference>
<accession>A0A9P0Z084</accession>
<name>A0A9P0Z084_CUSEU</name>
<keyword evidence="4" id="KW-1185">Reference proteome</keyword>
<evidence type="ECO:0000256" key="1">
    <source>
        <dbReference type="ARBA" id="ARBA00009005"/>
    </source>
</evidence>
<evidence type="ECO:0000313" key="3">
    <source>
        <dbReference type="EMBL" id="CAH9081978.1"/>
    </source>
</evidence>
<dbReference type="OrthoDB" id="2219495at2759"/>
<dbReference type="Proteomes" id="UP001152484">
    <property type="component" value="Unassembled WGS sequence"/>
</dbReference>
<dbReference type="PANTHER" id="PTHR48104">
    <property type="entry name" value="METACASPASE-4"/>
    <property type="match status" value="1"/>
</dbReference>
<dbReference type="InterPro" id="IPR011600">
    <property type="entry name" value="Pept_C14_caspase"/>
</dbReference>
<evidence type="ECO:0000259" key="2">
    <source>
        <dbReference type="Pfam" id="PF00656"/>
    </source>
</evidence>
<dbReference type="EMBL" id="CAMAPE010000015">
    <property type="protein sequence ID" value="CAH9081978.1"/>
    <property type="molecule type" value="Genomic_DNA"/>
</dbReference>
<proteinExistence type="inferred from homology"/>
<dbReference type="InterPro" id="IPR029030">
    <property type="entry name" value="Caspase-like_dom_sf"/>
</dbReference>
<dbReference type="Gene3D" id="3.40.50.12660">
    <property type="match status" value="1"/>
</dbReference>
<organism evidence="3 4">
    <name type="scientific">Cuscuta europaea</name>
    <name type="common">European dodder</name>
    <dbReference type="NCBI Taxonomy" id="41803"/>
    <lineage>
        <taxon>Eukaryota</taxon>
        <taxon>Viridiplantae</taxon>
        <taxon>Streptophyta</taxon>
        <taxon>Embryophyta</taxon>
        <taxon>Tracheophyta</taxon>
        <taxon>Spermatophyta</taxon>
        <taxon>Magnoliopsida</taxon>
        <taxon>eudicotyledons</taxon>
        <taxon>Gunneridae</taxon>
        <taxon>Pentapetalae</taxon>
        <taxon>asterids</taxon>
        <taxon>lamiids</taxon>
        <taxon>Solanales</taxon>
        <taxon>Convolvulaceae</taxon>
        <taxon>Cuscuteae</taxon>
        <taxon>Cuscuta</taxon>
        <taxon>Cuscuta subgen. Cuscuta</taxon>
    </lineage>
</organism>
<dbReference type="SUPFAM" id="SSF52129">
    <property type="entry name" value="Caspase-like"/>
    <property type="match status" value="1"/>
</dbReference>
<dbReference type="GO" id="GO:0006508">
    <property type="term" value="P:proteolysis"/>
    <property type="evidence" value="ECO:0007669"/>
    <property type="project" value="InterPro"/>
</dbReference>
<dbReference type="Pfam" id="PF00656">
    <property type="entry name" value="Peptidase_C14"/>
    <property type="match status" value="1"/>
</dbReference>
<protein>
    <recommendedName>
        <fullName evidence="2">Peptidase C14 caspase domain-containing protein</fullName>
    </recommendedName>
</protein>
<dbReference type="GO" id="GO:0005737">
    <property type="term" value="C:cytoplasm"/>
    <property type="evidence" value="ECO:0007669"/>
    <property type="project" value="TreeGrafter"/>
</dbReference>
<dbReference type="AlphaFoldDB" id="A0A9P0Z084"/>
<feature type="domain" description="Peptidase C14 caspase" evidence="2">
    <location>
        <begin position="93"/>
        <end position="324"/>
    </location>
</feature>
<evidence type="ECO:0000313" key="4">
    <source>
        <dbReference type="Proteomes" id="UP001152484"/>
    </source>
</evidence>